<organism evidence="1 2">
    <name type="scientific">Octopus vulgaris</name>
    <name type="common">Common octopus</name>
    <dbReference type="NCBI Taxonomy" id="6645"/>
    <lineage>
        <taxon>Eukaryota</taxon>
        <taxon>Metazoa</taxon>
        <taxon>Spiralia</taxon>
        <taxon>Lophotrochozoa</taxon>
        <taxon>Mollusca</taxon>
        <taxon>Cephalopoda</taxon>
        <taxon>Coleoidea</taxon>
        <taxon>Octopodiformes</taxon>
        <taxon>Octopoda</taxon>
        <taxon>Incirrata</taxon>
        <taxon>Octopodidae</taxon>
        <taxon>Octopus</taxon>
    </lineage>
</organism>
<dbReference type="AlphaFoldDB" id="A0AA36B699"/>
<evidence type="ECO:0000313" key="2">
    <source>
        <dbReference type="Proteomes" id="UP001162480"/>
    </source>
</evidence>
<dbReference type="EMBL" id="OX597823">
    <property type="protein sequence ID" value="CAI9728686.1"/>
    <property type="molecule type" value="Genomic_DNA"/>
</dbReference>
<name>A0AA36B699_OCTVU</name>
<sequence>MPITSLDEICRLLYMEEQQYQCSGSSRSDVYDGFGCGYSSCSSVHNDRACGVKNDDIRFGHSDDRQWI</sequence>
<dbReference type="Proteomes" id="UP001162480">
    <property type="component" value="Chromosome 10"/>
</dbReference>
<gene>
    <name evidence="1" type="ORF">OCTVUL_1B012371</name>
</gene>
<evidence type="ECO:0000313" key="1">
    <source>
        <dbReference type="EMBL" id="CAI9728686.1"/>
    </source>
</evidence>
<accession>A0AA36B699</accession>
<reference evidence="1" key="1">
    <citation type="submission" date="2023-08" db="EMBL/GenBank/DDBJ databases">
        <authorList>
            <person name="Alioto T."/>
            <person name="Alioto T."/>
            <person name="Gomez Garrido J."/>
        </authorList>
    </citation>
    <scope>NUCLEOTIDE SEQUENCE</scope>
</reference>
<proteinExistence type="predicted"/>
<keyword evidence="2" id="KW-1185">Reference proteome</keyword>
<protein>
    <submittedName>
        <fullName evidence="1">Uncharacterized protein</fullName>
    </submittedName>
</protein>